<keyword evidence="1" id="KW-0175">Coiled coil</keyword>
<dbReference type="Pfam" id="PF07765">
    <property type="entry name" value="KIP1"/>
    <property type="match status" value="1"/>
</dbReference>
<feature type="domain" description="NAB" evidence="4">
    <location>
        <begin position="21"/>
        <end position="101"/>
    </location>
</feature>
<evidence type="ECO:0000259" key="4">
    <source>
        <dbReference type="PROSITE" id="PS51774"/>
    </source>
</evidence>
<protein>
    <recommendedName>
        <fullName evidence="4">NAB domain-containing protein</fullName>
    </recommendedName>
</protein>
<gene>
    <name evidence="5" type="ORF">V6N12_071647</name>
</gene>
<evidence type="ECO:0000256" key="1">
    <source>
        <dbReference type="ARBA" id="ARBA00023054"/>
    </source>
</evidence>
<dbReference type="PROSITE" id="PS51774">
    <property type="entry name" value="NAB"/>
    <property type="match status" value="1"/>
</dbReference>
<accession>A0ABR2FKS3</accession>
<evidence type="ECO:0000313" key="6">
    <source>
        <dbReference type="Proteomes" id="UP001472677"/>
    </source>
</evidence>
<dbReference type="InterPro" id="IPR051861">
    <property type="entry name" value="NET_actin-binding_domain"/>
</dbReference>
<organism evidence="5 6">
    <name type="scientific">Hibiscus sabdariffa</name>
    <name type="common">roselle</name>
    <dbReference type="NCBI Taxonomy" id="183260"/>
    <lineage>
        <taxon>Eukaryota</taxon>
        <taxon>Viridiplantae</taxon>
        <taxon>Streptophyta</taxon>
        <taxon>Embryophyta</taxon>
        <taxon>Tracheophyta</taxon>
        <taxon>Spermatophyta</taxon>
        <taxon>Magnoliopsida</taxon>
        <taxon>eudicotyledons</taxon>
        <taxon>Gunneridae</taxon>
        <taxon>Pentapetalae</taxon>
        <taxon>rosids</taxon>
        <taxon>malvids</taxon>
        <taxon>Malvales</taxon>
        <taxon>Malvaceae</taxon>
        <taxon>Malvoideae</taxon>
        <taxon>Hibiscus</taxon>
    </lineage>
</organism>
<reference evidence="5 6" key="1">
    <citation type="journal article" date="2024" name="G3 (Bethesda)">
        <title>Genome assembly of Hibiscus sabdariffa L. provides insights into metabolisms of medicinal natural products.</title>
        <authorList>
            <person name="Kim T."/>
        </authorList>
    </citation>
    <scope>NUCLEOTIDE SEQUENCE [LARGE SCALE GENOMIC DNA]</scope>
    <source>
        <strain evidence="5">TK-2024</strain>
        <tissue evidence="5">Old leaves</tissue>
    </source>
</reference>
<dbReference type="Proteomes" id="UP001472677">
    <property type="component" value="Unassembled WGS sequence"/>
</dbReference>
<evidence type="ECO:0000313" key="5">
    <source>
        <dbReference type="EMBL" id="KAK8581422.1"/>
    </source>
</evidence>
<name>A0ABR2FKS3_9ROSI</name>
<comment type="caution">
    <text evidence="5">The sequence shown here is derived from an EMBL/GenBank/DDBJ whole genome shotgun (WGS) entry which is preliminary data.</text>
</comment>
<dbReference type="PANTHER" id="PTHR32258">
    <property type="entry name" value="PROTEIN NETWORKED 4A"/>
    <property type="match status" value="1"/>
</dbReference>
<evidence type="ECO:0000256" key="3">
    <source>
        <dbReference type="SAM" id="MobiDB-lite"/>
    </source>
</evidence>
<evidence type="ECO:0000256" key="2">
    <source>
        <dbReference type="ARBA" id="ARBA00038006"/>
    </source>
</evidence>
<dbReference type="EMBL" id="JBBPBM010000006">
    <property type="protein sequence ID" value="KAK8581422.1"/>
    <property type="molecule type" value="Genomic_DNA"/>
</dbReference>
<proteinExistence type="inferred from homology"/>
<feature type="region of interest" description="Disordered" evidence="3">
    <location>
        <begin position="121"/>
        <end position="141"/>
    </location>
</feature>
<dbReference type="InterPro" id="IPR011684">
    <property type="entry name" value="NAB"/>
</dbReference>
<sequence>MANSAGQLTKSMKRLESRKSHSWWWDSHISPKNSRWLAENLEEMDRSVKQMLKLIEDDGDSFAKKAEMYYHKRPELVSHVEEFYRMYRSLAERYDQLTGELRKNIPSDLQSQGSDISDISYDLPSIWPSSDQRLSRRKSGP</sequence>
<comment type="similarity">
    <text evidence="2">Belongs to the NET family.</text>
</comment>
<keyword evidence="6" id="KW-1185">Reference proteome</keyword>
<dbReference type="PANTHER" id="PTHR32258:SF3">
    <property type="entry name" value="PROTEIN NETWORKED 4A"/>
    <property type="match status" value="1"/>
</dbReference>